<evidence type="ECO:0000313" key="3">
    <source>
        <dbReference type="Proteomes" id="UP001165395"/>
    </source>
</evidence>
<dbReference type="InterPro" id="IPR000182">
    <property type="entry name" value="GNAT_dom"/>
</dbReference>
<dbReference type="Pfam" id="PF24553">
    <property type="entry name" value="Rv0428c_C"/>
    <property type="match status" value="1"/>
</dbReference>
<dbReference type="InterPro" id="IPR056935">
    <property type="entry name" value="Rv0428c-like_C"/>
</dbReference>
<dbReference type="PROSITE" id="PS51186">
    <property type="entry name" value="GNAT"/>
    <property type="match status" value="1"/>
</dbReference>
<comment type="caution">
    <text evidence="2">The sequence shown here is derived from an EMBL/GenBank/DDBJ whole genome shotgun (WGS) entry which is preliminary data.</text>
</comment>
<evidence type="ECO:0000259" key="1">
    <source>
        <dbReference type="PROSITE" id="PS51186"/>
    </source>
</evidence>
<evidence type="ECO:0000313" key="2">
    <source>
        <dbReference type="EMBL" id="MCB6184099.1"/>
    </source>
</evidence>
<dbReference type="RefSeq" id="WP_227180891.1">
    <property type="nucleotide sequence ID" value="NZ_JAJBZT010000005.1"/>
</dbReference>
<reference evidence="2" key="1">
    <citation type="submission" date="2021-10" db="EMBL/GenBank/DDBJ databases">
        <title>The complete genome sequence of Leeia sp. TBRC 13508.</title>
        <authorList>
            <person name="Charoenyingcharoen P."/>
            <person name="Yukphan P."/>
        </authorList>
    </citation>
    <scope>NUCLEOTIDE SEQUENCE</scope>
    <source>
        <strain evidence="2">TBRC 13508</strain>
    </source>
</reference>
<dbReference type="Gene3D" id="3.40.630.30">
    <property type="match status" value="1"/>
</dbReference>
<feature type="domain" description="N-acetyltransferase" evidence="1">
    <location>
        <begin position="110"/>
        <end position="248"/>
    </location>
</feature>
<keyword evidence="3" id="KW-1185">Reference proteome</keyword>
<dbReference type="SUPFAM" id="SSF55729">
    <property type="entry name" value="Acyl-CoA N-acyltransferases (Nat)"/>
    <property type="match status" value="1"/>
</dbReference>
<sequence>MPSPAVHQLEKIARLSWPAEDEAFLQSDWCCRANGGYSKRANSAWVDVAAEQSWETIVATTEAWYAKRQQQSVIKLTDWQPRSLDNYLHDRGYKVLDPSTVMVKSLVSEGIYKPIQDGLYIGETDDRWQQDYRRLSDLPADKFVPFMTQLTLMPERIAITAYSSGLALATGLGIIVDGFLGLCDIVTAVPHRRQGHAERVVASLLYEGIQRGCHTAWLQVFNHNVVASRLYQKLGFQPAYGYHYRVRD</sequence>
<dbReference type="InterPro" id="IPR016181">
    <property type="entry name" value="Acyl_CoA_acyltransferase"/>
</dbReference>
<accession>A0ABS8D7D3</accession>
<proteinExistence type="predicted"/>
<protein>
    <submittedName>
        <fullName evidence="2">GNAT family N-acetyltransferase</fullName>
    </submittedName>
</protein>
<dbReference type="EMBL" id="JAJBZT010000005">
    <property type="protein sequence ID" value="MCB6184099.1"/>
    <property type="molecule type" value="Genomic_DNA"/>
</dbReference>
<name>A0ABS8D7D3_9NEIS</name>
<organism evidence="2 3">
    <name type="scientific">Leeia speluncae</name>
    <dbReference type="NCBI Taxonomy" id="2884804"/>
    <lineage>
        <taxon>Bacteria</taxon>
        <taxon>Pseudomonadati</taxon>
        <taxon>Pseudomonadota</taxon>
        <taxon>Betaproteobacteria</taxon>
        <taxon>Neisseriales</taxon>
        <taxon>Leeiaceae</taxon>
        <taxon>Leeia</taxon>
    </lineage>
</organism>
<dbReference type="Proteomes" id="UP001165395">
    <property type="component" value="Unassembled WGS sequence"/>
</dbReference>
<gene>
    <name evidence="2" type="ORF">LIN78_11135</name>
</gene>